<dbReference type="AlphaFoldDB" id="R2QZM6"/>
<dbReference type="GO" id="GO:0003700">
    <property type="term" value="F:DNA-binding transcription factor activity"/>
    <property type="evidence" value="ECO:0007669"/>
    <property type="project" value="TreeGrafter"/>
</dbReference>
<dbReference type="PANTHER" id="PTHR30055:SF234">
    <property type="entry name" value="HTH-TYPE TRANSCRIPTIONAL REGULATOR BETI"/>
    <property type="match status" value="1"/>
</dbReference>
<dbReference type="InterPro" id="IPR001647">
    <property type="entry name" value="HTH_TetR"/>
</dbReference>
<protein>
    <recommendedName>
        <fullName evidence="5">HTH tetR-type domain-containing protein</fullName>
    </recommendedName>
</protein>
<dbReference type="eggNOG" id="COG1309">
    <property type="taxonomic scope" value="Bacteria"/>
</dbReference>
<evidence type="ECO:0000256" key="2">
    <source>
        <dbReference type="ARBA" id="ARBA00023125"/>
    </source>
</evidence>
<dbReference type="Pfam" id="PF00440">
    <property type="entry name" value="TetR_N"/>
    <property type="match status" value="1"/>
</dbReference>
<gene>
    <name evidence="7" type="ORF">I585_02710</name>
    <name evidence="6" type="ORF">UAI_03527</name>
</gene>
<dbReference type="InterPro" id="IPR009057">
    <property type="entry name" value="Homeodomain-like_sf"/>
</dbReference>
<keyword evidence="2 4" id="KW-0238">DNA-binding</keyword>
<proteinExistence type="predicted"/>
<dbReference type="Proteomes" id="UP000014148">
    <property type="component" value="Unassembled WGS sequence"/>
</dbReference>
<keyword evidence="3" id="KW-0804">Transcription</keyword>
<evidence type="ECO:0000313" key="7">
    <source>
        <dbReference type="EMBL" id="EOT67189.1"/>
    </source>
</evidence>
<dbReference type="PATRIC" id="fig|1158601.3.peg.3501"/>
<dbReference type="GO" id="GO:0000976">
    <property type="term" value="F:transcription cis-regulatory region binding"/>
    <property type="evidence" value="ECO:0007669"/>
    <property type="project" value="TreeGrafter"/>
</dbReference>
<evidence type="ECO:0000313" key="9">
    <source>
        <dbReference type="Proteomes" id="UP000014148"/>
    </source>
</evidence>
<evidence type="ECO:0000313" key="6">
    <source>
        <dbReference type="EMBL" id="EOH73851.1"/>
    </source>
</evidence>
<accession>R2QZM6</accession>
<dbReference type="EMBL" id="AJAK01000023">
    <property type="protein sequence ID" value="EOH73851.1"/>
    <property type="molecule type" value="Genomic_DNA"/>
</dbReference>
<dbReference type="RefSeq" id="WP_010742319.1">
    <property type="nucleotide sequence ID" value="NZ_KB946251.1"/>
</dbReference>
<evidence type="ECO:0000259" key="5">
    <source>
        <dbReference type="PROSITE" id="PS50977"/>
    </source>
</evidence>
<dbReference type="EMBL" id="ASWA01000003">
    <property type="protein sequence ID" value="EOT67189.1"/>
    <property type="molecule type" value="Genomic_DNA"/>
</dbReference>
<name>R2QZM6_9ENTE</name>
<dbReference type="PROSITE" id="PS50977">
    <property type="entry name" value="HTH_TETR_2"/>
    <property type="match status" value="1"/>
</dbReference>
<reference evidence="7 9" key="2">
    <citation type="submission" date="2013-03" db="EMBL/GenBank/DDBJ databases">
        <title>The Genome Sequence of Enterococcus malodoratus ATCC_43197 (PacBio/Illumina hybrid assembly).</title>
        <authorList>
            <consortium name="The Broad Institute Genomics Platform"/>
            <consortium name="The Broad Institute Genome Sequencing Center for Infectious Disease"/>
            <person name="Earl A."/>
            <person name="Russ C."/>
            <person name="Gilmore M."/>
            <person name="Surin D."/>
            <person name="Walker B."/>
            <person name="Young S."/>
            <person name="Zeng Q."/>
            <person name="Gargeya S."/>
            <person name="Fitzgerald M."/>
            <person name="Haas B."/>
            <person name="Abouelleil A."/>
            <person name="Allen A.W."/>
            <person name="Alvarado L."/>
            <person name="Arachchi H.M."/>
            <person name="Berlin A.M."/>
            <person name="Chapman S.B."/>
            <person name="Gainer-Dewar J."/>
            <person name="Goldberg J."/>
            <person name="Griggs A."/>
            <person name="Gujja S."/>
            <person name="Hansen M."/>
            <person name="Howarth C."/>
            <person name="Imamovic A."/>
            <person name="Ireland A."/>
            <person name="Larimer J."/>
            <person name="McCowan C."/>
            <person name="Murphy C."/>
            <person name="Pearson M."/>
            <person name="Poon T.W."/>
            <person name="Priest M."/>
            <person name="Roberts A."/>
            <person name="Saif S."/>
            <person name="Shea T."/>
            <person name="Sisk P."/>
            <person name="Sykes S."/>
            <person name="Wortman J."/>
            <person name="Nusbaum C."/>
            <person name="Birren B."/>
        </authorList>
    </citation>
    <scope>NUCLEOTIDE SEQUENCE [LARGE SCALE GENOMIC DNA]</scope>
    <source>
        <strain evidence="7 9">ATCC 43197</strain>
    </source>
</reference>
<dbReference type="Gene3D" id="1.10.357.10">
    <property type="entry name" value="Tetracycline Repressor, domain 2"/>
    <property type="match status" value="1"/>
</dbReference>
<dbReference type="STRING" id="71451.RV07_GL002682"/>
<dbReference type="Proteomes" id="UP000013783">
    <property type="component" value="Unassembled WGS sequence"/>
</dbReference>
<organism evidence="6 8">
    <name type="scientific">Enterococcus malodoratus ATCC 43197</name>
    <dbReference type="NCBI Taxonomy" id="1158601"/>
    <lineage>
        <taxon>Bacteria</taxon>
        <taxon>Bacillati</taxon>
        <taxon>Bacillota</taxon>
        <taxon>Bacilli</taxon>
        <taxon>Lactobacillales</taxon>
        <taxon>Enterococcaceae</taxon>
        <taxon>Enterococcus</taxon>
    </lineage>
</organism>
<comment type="caution">
    <text evidence="6">The sequence shown here is derived from an EMBL/GenBank/DDBJ whole genome shotgun (WGS) entry which is preliminary data.</text>
</comment>
<dbReference type="PANTHER" id="PTHR30055">
    <property type="entry name" value="HTH-TYPE TRANSCRIPTIONAL REGULATOR RUTR"/>
    <property type="match status" value="1"/>
</dbReference>
<keyword evidence="1" id="KW-0805">Transcription regulation</keyword>
<reference evidence="6 8" key="1">
    <citation type="submission" date="2013-02" db="EMBL/GenBank/DDBJ databases">
        <title>The Genome Sequence of Enterococcus malodoratus ATCC_43197.</title>
        <authorList>
            <consortium name="The Broad Institute Genome Sequencing Platform"/>
            <consortium name="The Broad Institute Genome Sequencing Center for Infectious Disease"/>
            <person name="Earl A.M."/>
            <person name="Gilmore M.S."/>
            <person name="Lebreton F."/>
            <person name="Walker B."/>
            <person name="Young S.K."/>
            <person name="Zeng Q."/>
            <person name="Gargeya S."/>
            <person name="Fitzgerald M."/>
            <person name="Haas B."/>
            <person name="Abouelleil A."/>
            <person name="Alvarado L."/>
            <person name="Arachchi H.M."/>
            <person name="Berlin A.M."/>
            <person name="Chapman S.B."/>
            <person name="Dewar J."/>
            <person name="Goldberg J."/>
            <person name="Griggs A."/>
            <person name="Gujja S."/>
            <person name="Hansen M."/>
            <person name="Howarth C."/>
            <person name="Imamovic A."/>
            <person name="Larimer J."/>
            <person name="McCowan C."/>
            <person name="Murphy C."/>
            <person name="Neiman D."/>
            <person name="Pearson M."/>
            <person name="Priest M."/>
            <person name="Roberts A."/>
            <person name="Saif S."/>
            <person name="Shea T."/>
            <person name="Sisk P."/>
            <person name="Sykes S."/>
            <person name="Wortman J."/>
            <person name="Nusbaum C."/>
            <person name="Birren B."/>
        </authorList>
    </citation>
    <scope>NUCLEOTIDE SEQUENCE [LARGE SCALE GENOMIC DNA]</scope>
    <source>
        <strain evidence="6 8">ATCC 43197</strain>
    </source>
</reference>
<feature type="DNA-binding region" description="H-T-H motif" evidence="4">
    <location>
        <begin position="13"/>
        <end position="32"/>
    </location>
</feature>
<dbReference type="SUPFAM" id="SSF46689">
    <property type="entry name" value="Homeodomain-like"/>
    <property type="match status" value="1"/>
</dbReference>
<evidence type="ECO:0000256" key="3">
    <source>
        <dbReference type="ARBA" id="ARBA00023163"/>
    </source>
</evidence>
<feature type="domain" description="HTH tetR-type" evidence="5">
    <location>
        <begin position="1"/>
        <end position="50"/>
    </location>
</feature>
<keyword evidence="9" id="KW-1185">Reference proteome</keyword>
<sequence length="193" mass="22717">MTLFSEHGFDGVSVKEIATAVGIKDSSLYNHYKSKQEIFDTILIEATKILKEANNTYALPITLDASNIYRETTVQELTKMYVDAFKYYLTDDTARKFRKVLVSEQHINPYVGNLYNELFFERPLEYLTTLFTDLVQQETFIKMDPYIIAMHFYAPINFLIRRCDIRPDLVKENIALLEKHIKQFDQIYRLDTD</sequence>
<dbReference type="InterPro" id="IPR050109">
    <property type="entry name" value="HTH-type_TetR-like_transc_reg"/>
</dbReference>
<evidence type="ECO:0000256" key="1">
    <source>
        <dbReference type="ARBA" id="ARBA00023015"/>
    </source>
</evidence>
<evidence type="ECO:0000256" key="4">
    <source>
        <dbReference type="PROSITE-ProRule" id="PRU00335"/>
    </source>
</evidence>
<evidence type="ECO:0000313" key="8">
    <source>
        <dbReference type="Proteomes" id="UP000013783"/>
    </source>
</evidence>